<reference evidence="2 3" key="1">
    <citation type="submission" date="2021-06" db="EMBL/GenBank/DDBJ databases">
        <title>Chromosome-level genome assembly of the red-tail catfish (Hemibagrus wyckioides).</title>
        <authorList>
            <person name="Shao F."/>
        </authorList>
    </citation>
    <scope>NUCLEOTIDE SEQUENCE [LARGE SCALE GENOMIC DNA]</scope>
    <source>
        <strain evidence="2">EC202008001</strain>
        <tissue evidence="2">Blood</tissue>
    </source>
</reference>
<feature type="coiled-coil region" evidence="1">
    <location>
        <begin position="12"/>
        <end position="50"/>
    </location>
</feature>
<dbReference type="PANTHER" id="PTHR32046">
    <property type="entry name" value="G DOMAIN-CONTAINING PROTEIN"/>
    <property type="match status" value="1"/>
</dbReference>
<dbReference type="OrthoDB" id="8958651at2759"/>
<evidence type="ECO:0000256" key="1">
    <source>
        <dbReference type="SAM" id="Coils"/>
    </source>
</evidence>
<accession>A0A9D3P646</accession>
<keyword evidence="1" id="KW-0175">Coiled coil</keyword>
<name>A0A9D3P646_9TELE</name>
<gene>
    <name evidence="2" type="ORF">KOW79_000148</name>
</gene>
<dbReference type="PANTHER" id="PTHR32046:SF11">
    <property type="entry name" value="IMMUNE-ASSOCIATED NUCLEOTIDE-BINDING PROTEIN 10-LIKE"/>
    <property type="match status" value="1"/>
</dbReference>
<dbReference type="Proteomes" id="UP000824219">
    <property type="component" value="Linkage Group LG01"/>
</dbReference>
<evidence type="ECO:0000313" key="3">
    <source>
        <dbReference type="Proteomes" id="UP000824219"/>
    </source>
</evidence>
<evidence type="ECO:0000313" key="2">
    <source>
        <dbReference type="EMBL" id="KAG7335455.1"/>
    </source>
</evidence>
<comment type="caution">
    <text evidence="2">The sequence shown here is derived from an EMBL/GenBank/DDBJ whole genome shotgun (WGS) entry which is preliminary data.</text>
</comment>
<dbReference type="AlphaFoldDB" id="A0A9D3P646"/>
<organism evidence="2 3">
    <name type="scientific">Hemibagrus wyckioides</name>
    <dbReference type="NCBI Taxonomy" id="337641"/>
    <lineage>
        <taxon>Eukaryota</taxon>
        <taxon>Metazoa</taxon>
        <taxon>Chordata</taxon>
        <taxon>Craniata</taxon>
        <taxon>Vertebrata</taxon>
        <taxon>Euteleostomi</taxon>
        <taxon>Actinopterygii</taxon>
        <taxon>Neopterygii</taxon>
        <taxon>Teleostei</taxon>
        <taxon>Ostariophysi</taxon>
        <taxon>Siluriformes</taxon>
        <taxon>Bagridae</taxon>
        <taxon>Hemibagrus</taxon>
    </lineage>
</organism>
<dbReference type="EMBL" id="JAHKSW010000001">
    <property type="protein sequence ID" value="KAG7335455.1"/>
    <property type="molecule type" value="Genomic_DNA"/>
</dbReference>
<protein>
    <submittedName>
        <fullName evidence="2">Uncharacterized protein</fullName>
    </submittedName>
</protein>
<proteinExistence type="predicted"/>
<keyword evidence="3" id="KW-1185">Reference proteome</keyword>
<sequence length="141" mass="16656">MLKRGKKVKKTMEDLKKKYETKSGEIKSFMNEIETDIRELENEKIRLVEECYECVDKLEEIALKSDSVYTLQHLDYLIEKVKKTGNTDRVQKLQEMKKRADDKQLAQATKWFCAMALNIPAHFSLFRTEQDETDTAEEKRS</sequence>